<accession>A0ABX7RG68</accession>
<reference evidence="2 3" key="1">
    <citation type="submission" date="2021-02" db="EMBL/GenBank/DDBJ databases">
        <title>Lysobacter arenosi sp. nov., isolated from soil of gangwondo yeongwol, south Korea.</title>
        <authorList>
            <person name="Kim K.R."/>
            <person name="Kim K.H."/>
            <person name="Jeon C.O."/>
        </authorList>
    </citation>
    <scope>NUCLEOTIDE SEQUENCE [LARGE SCALE GENOMIC DNA]</scope>
    <source>
        <strain evidence="2 3">R7</strain>
    </source>
</reference>
<dbReference type="RefSeq" id="WP_200605288.1">
    <property type="nucleotide sequence ID" value="NZ_CP071517.1"/>
</dbReference>
<dbReference type="InterPro" id="IPR027417">
    <property type="entry name" value="P-loop_NTPase"/>
</dbReference>
<proteinExistence type="predicted"/>
<evidence type="ECO:0000256" key="1">
    <source>
        <dbReference type="SAM" id="Coils"/>
    </source>
</evidence>
<name>A0ABX7RG68_9GAMM</name>
<dbReference type="SUPFAM" id="SSF52540">
    <property type="entry name" value="P-loop containing nucleoside triphosphate hydrolases"/>
    <property type="match status" value="1"/>
</dbReference>
<dbReference type="Pfam" id="PF13555">
    <property type="entry name" value="AAA_29"/>
    <property type="match status" value="1"/>
</dbReference>
<dbReference type="Proteomes" id="UP000663400">
    <property type="component" value="Chromosome"/>
</dbReference>
<evidence type="ECO:0000313" key="2">
    <source>
        <dbReference type="EMBL" id="QSX75927.1"/>
    </source>
</evidence>
<dbReference type="PANTHER" id="PTHR32182:SF0">
    <property type="entry name" value="DNA REPLICATION AND REPAIR PROTEIN RECF"/>
    <property type="match status" value="1"/>
</dbReference>
<feature type="coiled-coil region" evidence="1">
    <location>
        <begin position="638"/>
        <end position="665"/>
    </location>
</feature>
<dbReference type="PANTHER" id="PTHR32182">
    <property type="entry name" value="DNA REPLICATION AND REPAIR PROTEIN RECF"/>
    <property type="match status" value="1"/>
</dbReference>
<feature type="coiled-coil region" evidence="1">
    <location>
        <begin position="785"/>
        <end position="812"/>
    </location>
</feature>
<keyword evidence="1" id="KW-0175">Coiled coil</keyword>
<gene>
    <name evidence="2" type="ORF">HIV01_005310</name>
</gene>
<dbReference type="EMBL" id="CP071517">
    <property type="protein sequence ID" value="QSX75927.1"/>
    <property type="molecule type" value="Genomic_DNA"/>
</dbReference>
<dbReference type="Gene3D" id="3.40.50.300">
    <property type="entry name" value="P-loop containing nucleotide triphosphate hydrolases"/>
    <property type="match status" value="1"/>
</dbReference>
<feature type="coiled-coil region" evidence="1">
    <location>
        <begin position="243"/>
        <end position="277"/>
    </location>
</feature>
<protein>
    <submittedName>
        <fullName evidence="2">AAA family ATPase</fullName>
    </submittedName>
</protein>
<organism evidence="2 3">
    <name type="scientific">Lysobacter arenosi</name>
    <dbReference type="NCBI Taxonomy" id="2795387"/>
    <lineage>
        <taxon>Bacteria</taxon>
        <taxon>Pseudomonadati</taxon>
        <taxon>Pseudomonadota</taxon>
        <taxon>Gammaproteobacteria</taxon>
        <taxon>Lysobacterales</taxon>
        <taxon>Lysobacteraceae</taxon>
        <taxon>Lysobacter</taxon>
    </lineage>
</organism>
<dbReference type="Pfam" id="PF13558">
    <property type="entry name" value="SbcC_Walker_B"/>
    <property type="match status" value="1"/>
</dbReference>
<keyword evidence="3" id="KW-1185">Reference proteome</keyword>
<sequence>MYQLKRAHLVQFFLFQAQTLELDLSTAIIAPNGAGKSALLDALQIVMLGGDRNQIRFNAQAGGSHRARTIRDYCLGVYRSGDDGRDRETATTYLSLVFEDQDSGETLTAGIALAASAAEPDHRVNGLYLLPRVALSLEDHVEVVKGEQLPQEWSRFRELIAQRCKAAGSKAELHSSSDRFVKDLLFRLRPGPTAQLDAVAYRKAFQNALNLQRVSDVDLFVRTLVAEERPTEIGKFRALLDGFRLIKEKIEQVARRIDEAEQVEQQYKKVAQQATRAASYRALGAEYQRDLHSERVDAAEQTLATSHELLRGKRLALAQARSDRENARLAADGAGKRLQGTRGYHEQASFEQLAAPYQEELARLKKELMRSAGFVRDQLQVAGKLGLPGVDAHLLKGAIAPWQALYDHLAALVADADILVSPEALHDELRQAIEHATPIIAAVTAYERERHNALEQARQGALTARQNLARLNAGQSELRPDVARMMSYLADAGVEARPVCDLVQVTDPAWQRAIEGYLRTHVEALLIAPEHEEQAVRLYRSLQGARSVYGVKLALCSHARQSRGDATPAAALVSSLLAGDNDDALAYLRRQLGDLRCVATEAEVVRSRHGLSNDGLVAKGGGVERLRLPAASELKIGASSSRERQKLLRDELDAAERRIGELESQWRPVHASATGLARIGSAEDMARDAHELLLKHRQAAARYRALKDNQEAASDPDLIRLSEQAHESERRKQELEALVERLVGEEAVATGKCAEAEASLQALGEQSDAIARRASEAFSHADVDANLVEHQREELDGKIAELADRLQRCQSRADESDRILNGLLPEAWRGLAQYGKDHGLLLDMEPGQWRQANALLHKEIDHLKGTELVQHQAAADEAYTTAVETFRSNVASALYDNFTRLRHQINTLNRTLQRSPAFSNNERYQFKYDVAPEFRDLHRFINKAADVGQTDTLFGSAGEVPAAFRDIIEDKVGSKGANTPSPLDDYRRFFSFEVVIKQEESVIGTLSERMRSGSGGEHRAPLYVIAGAALAAAYGKAEGQQGGLGVIMLDEFGDKIDAQNARATTNYLRSLGLQLIVAAPDTAQGTLSGVLDSYIELFRDGPLLQLERVVVHGRGRELLESDQFQLHPQLLEAEIKRVTLEKEPA</sequence>
<evidence type="ECO:0000313" key="3">
    <source>
        <dbReference type="Proteomes" id="UP000663400"/>
    </source>
</evidence>
<feature type="coiled-coil region" evidence="1">
    <location>
        <begin position="718"/>
        <end position="745"/>
    </location>
</feature>